<dbReference type="InterPro" id="IPR028974">
    <property type="entry name" value="TSP_type-3_rpt"/>
</dbReference>
<evidence type="ECO:0000256" key="5">
    <source>
        <dbReference type="SAM" id="SignalP"/>
    </source>
</evidence>
<dbReference type="PROSITE" id="PS01068">
    <property type="entry name" value="OMPA_1"/>
    <property type="match status" value="1"/>
</dbReference>
<keyword evidence="3" id="KW-0998">Cell outer membrane</keyword>
<evidence type="ECO:0000313" key="7">
    <source>
        <dbReference type="EMBL" id="TDS64998.1"/>
    </source>
</evidence>
<dbReference type="SUPFAM" id="SSF103088">
    <property type="entry name" value="OmpA-like"/>
    <property type="match status" value="1"/>
</dbReference>
<dbReference type="InterPro" id="IPR006665">
    <property type="entry name" value="OmpA-like"/>
</dbReference>
<dbReference type="Proteomes" id="UP000295215">
    <property type="component" value="Unassembled WGS sequence"/>
</dbReference>
<accession>A0A4R7F9I3</accession>
<proteinExistence type="predicted"/>
<dbReference type="PROSITE" id="PS51123">
    <property type="entry name" value="OMPA_2"/>
    <property type="match status" value="1"/>
</dbReference>
<dbReference type="CDD" id="cd07185">
    <property type="entry name" value="OmpA_C-like"/>
    <property type="match status" value="1"/>
</dbReference>
<keyword evidence="5" id="KW-0732">Signal</keyword>
<dbReference type="InterPro" id="IPR006690">
    <property type="entry name" value="OMPA-like_CS"/>
</dbReference>
<dbReference type="OrthoDB" id="1522982at2"/>
<feature type="chain" id="PRO_5020745963" evidence="5">
    <location>
        <begin position="21"/>
        <end position="413"/>
    </location>
</feature>
<comment type="caution">
    <text evidence="7">The sequence shown here is derived from an EMBL/GenBank/DDBJ whole genome shotgun (WGS) entry which is preliminary data.</text>
</comment>
<dbReference type="Pfam" id="PF00691">
    <property type="entry name" value="OmpA"/>
    <property type="match status" value="1"/>
</dbReference>
<dbReference type="SUPFAM" id="SSF103647">
    <property type="entry name" value="TSP type-3 repeat"/>
    <property type="match status" value="1"/>
</dbReference>
<dbReference type="InterPro" id="IPR006664">
    <property type="entry name" value="OMP_bac"/>
</dbReference>
<dbReference type="PANTHER" id="PTHR30329:SF21">
    <property type="entry name" value="LIPOPROTEIN YIAD-RELATED"/>
    <property type="match status" value="1"/>
</dbReference>
<evidence type="ECO:0000256" key="3">
    <source>
        <dbReference type="ARBA" id="ARBA00023237"/>
    </source>
</evidence>
<feature type="domain" description="OmpA-like" evidence="6">
    <location>
        <begin position="302"/>
        <end position="413"/>
    </location>
</feature>
<dbReference type="Gene3D" id="3.30.1330.60">
    <property type="entry name" value="OmpA-like domain"/>
    <property type="match status" value="1"/>
</dbReference>
<protein>
    <submittedName>
        <fullName evidence="7">OOP family OmpA-OmpF porin</fullName>
    </submittedName>
</protein>
<evidence type="ECO:0000256" key="1">
    <source>
        <dbReference type="ARBA" id="ARBA00004442"/>
    </source>
</evidence>
<dbReference type="PANTHER" id="PTHR30329">
    <property type="entry name" value="STATOR ELEMENT OF FLAGELLAR MOTOR COMPLEX"/>
    <property type="match status" value="1"/>
</dbReference>
<dbReference type="EMBL" id="SOAG01000003">
    <property type="protein sequence ID" value="TDS64998.1"/>
    <property type="molecule type" value="Genomic_DNA"/>
</dbReference>
<reference evidence="7 8" key="1">
    <citation type="submission" date="2019-03" db="EMBL/GenBank/DDBJ databases">
        <title>Genomic Encyclopedia of Archaeal and Bacterial Type Strains, Phase II (KMG-II): from individual species to whole genera.</title>
        <authorList>
            <person name="Goeker M."/>
        </authorList>
    </citation>
    <scope>NUCLEOTIDE SEQUENCE [LARGE SCALE GENOMIC DNA]</scope>
    <source>
        <strain evidence="7 8">DSM 28213</strain>
    </source>
</reference>
<gene>
    <name evidence="7" type="ORF">C8P70_10318</name>
</gene>
<keyword evidence="2 4" id="KW-0472">Membrane</keyword>
<evidence type="ECO:0000256" key="2">
    <source>
        <dbReference type="ARBA" id="ARBA00023136"/>
    </source>
</evidence>
<feature type="signal peptide" evidence="5">
    <location>
        <begin position="1"/>
        <end position="20"/>
    </location>
</feature>
<dbReference type="InterPro" id="IPR036737">
    <property type="entry name" value="OmpA-like_sf"/>
</dbReference>
<dbReference type="GO" id="GO:0009279">
    <property type="term" value="C:cell outer membrane"/>
    <property type="evidence" value="ECO:0007669"/>
    <property type="project" value="UniProtKB-SubCell"/>
</dbReference>
<dbReference type="AlphaFoldDB" id="A0A4R7F9I3"/>
<dbReference type="PRINTS" id="PR01021">
    <property type="entry name" value="OMPADOMAIN"/>
</dbReference>
<name>A0A4R7F9I3_9FLAO</name>
<comment type="subcellular location">
    <subcellularLocation>
        <location evidence="1">Cell outer membrane</location>
    </subcellularLocation>
</comment>
<sequence>MKKITLPLLASLFAFGMVNAQDKPYNKWSIDLNGGFAKPARTLSPGYSAETFKNLHLDGGVRYSLNNKFGVKASFGYDKIDNWTNNANLESSYYRTSLEGVVNLGRILNFENWTKVINVQAHAGGGYSWLTGDAFSGNDKMGHLMAGLTGQVKLHRRIALNADFTVIQNTQQDKNWDGLSNTNRSVFQGTMFNATVGLSIYLGKHAQHADWYSEESQIQNQLSDLDNRLSRVEDMLVDSDGDGVPDYLDLEPNTPAGALVDSRGRNIDKNNNGIADNIEAYLAEKYAKAGDQKMSADDAAVVKELVNKGYVAVYFDFDKAQPSSTDGINFIVTYLKNNPSASVDVIGYADAVGNKEYNNKLSERRAKSVSEILTKAGISSSRINTIGNGVDDSVAKDSSSARKIARKVVFKIK</sequence>
<dbReference type="RefSeq" id="WP_133711609.1">
    <property type="nucleotide sequence ID" value="NZ_SOAG01000003.1"/>
</dbReference>
<organism evidence="7 8">
    <name type="scientific">Myroides indicus</name>
    <dbReference type="NCBI Taxonomy" id="1323422"/>
    <lineage>
        <taxon>Bacteria</taxon>
        <taxon>Pseudomonadati</taxon>
        <taxon>Bacteroidota</taxon>
        <taxon>Flavobacteriia</taxon>
        <taxon>Flavobacteriales</taxon>
        <taxon>Flavobacteriaceae</taxon>
        <taxon>Myroides</taxon>
    </lineage>
</organism>
<keyword evidence="8" id="KW-1185">Reference proteome</keyword>
<dbReference type="InterPro" id="IPR050330">
    <property type="entry name" value="Bact_OuterMem_StrucFunc"/>
</dbReference>
<dbReference type="GO" id="GO:0005509">
    <property type="term" value="F:calcium ion binding"/>
    <property type="evidence" value="ECO:0007669"/>
    <property type="project" value="InterPro"/>
</dbReference>
<evidence type="ECO:0000256" key="4">
    <source>
        <dbReference type="PROSITE-ProRule" id="PRU00473"/>
    </source>
</evidence>
<evidence type="ECO:0000259" key="6">
    <source>
        <dbReference type="PROSITE" id="PS51123"/>
    </source>
</evidence>
<evidence type="ECO:0000313" key="8">
    <source>
        <dbReference type="Proteomes" id="UP000295215"/>
    </source>
</evidence>